<proteinExistence type="inferred from homology"/>
<dbReference type="Gene3D" id="3.40.50.10540">
    <property type="entry name" value="Crotonobetainyl-coa:carnitine coa-transferase, domain 1"/>
    <property type="match status" value="1"/>
</dbReference>
<sequence length="607" mass="66463">MAVQTVPDSRVGFSSTREARAILERILRMVSLPPEVEDIARAASFVSSRDLPYFPIPLKETELGAALKAIEGSFARALADTRDRQPVALQHGGSNKITVNLERTTAFLFQTYLSSIGGLSKLDPNVKEFLKDTDLLRAQSDPYRRMSANLYATARPGEYYHIHGSLEASTTLSMLELKPFRPDLSALGHEAIVEEIESHVKLFTPAELEELNAKNRQAGVPALRHDEFLKTAHGTVNMRLPPWSVDQLESETPPCPLPAASSSSSSNGTRARPLAGIKVLELSRIIAGPIIGRTLAEYGADVLKITAPALSDVPFFQVDSNMGKRTAELDLKSEAGRSQFELLLAEADVVVDGYRPGAIERLGYGPEKLSVLAQKRGRGFVYVSENCFGHDGEWRHRPGWQQIADCVSGVAWEQGRFMGLDEPVVPPFPISDYGTGCMGAIAALTGLYRRATEGGSWLGRVSLLHHDLLLFRMGRYPEEVQKMLLQWSPASSNGINGHRGANGVTNGHRADARDEFLAMRHSNSVDQVSKAALAWMRHKYPSFFEDELPGMTERWRSAAYGAEVLVVQPVVQLDGIEFGFARASRPNGSDDATWGGFGGPGDDVRLA</sequence>
<dbReference type="PANTHER" id="PTHR48229:SF1">
    <property type="entry name" value="ALPHA METHYLACYL-COA RACEMASE-RELATED"/>
    <property type="match status" value="1"/>
</dbReference>
<dbReference type="GO" id="GO:0003824">
    <property type="term" value="F:catalytic activity"/>
    <property type="evidence" value="ECO:0007669"/>
    <property type="project" value="InterPro"/>
</dbReference>
<gene>
    <name evidence="4" type="primary">20349559</name>
    <name evidence="3" type="ORF">GGTG_09101</name>
</gene>
<dbReference type="VEuPathDB" id="FungiDB:GGTG_09101"/>
<dbReference type="InterPro" id="IPR023606">
    <property type="entry name" value="CoA-Trfase_III_dom_1_sf"/>
</dbReference>
<dbReference type="InterPro" id="IPR052985">
    <property type="entry name" value="CoA-trans_III_biosynth/detox"/>
</dbReference>
<dbReference type="GeneID" id="20349559"/>
<dbReference type="STRING" id="644352.J3P6G1"/>
<evidence type="ECO:0000313" key="4">
    <source>
        <dbReference type="EnsemblFungi" id="EJT72235"/>
    </source>
</evidence>
<dbReference type="HOGENOM" id="CLU_021588_1_1_1"/>
<reference evidence="5" key="1">
    <citation type="submission" date="2010-07" db="EMBL/GenBank/DDBJ databases">
        <title>The genome sequence of Gaeumannomyces graminis var. tritici strain R3-111a-1.</title>
        <authorList>
            <consortium name="The Broad Institute Genome Sequencing Platform"/>
            <person name="Ma L.-J."/>
            <person name="Dead R."/>
            <person name="Young S."/>
            <person name="Zeng Q."/>
            <person name="Koehrsen M."/>
            <person name="Alvarado L."/>
            <person name="Berlin A."/>
            <person name="Chapman S.B."/>
            <person name="Chen Z."/>
            <person name="Freedman E."/>
            <person name="Gellesch M."/>
            <person name="Goldberg J."/>
            <person name="Griggs A."/>
            <person name="Gujja S."/>
            <person name="Heilman E.R."/>
            <person name="Heiman D."/>
            <person name="Hepburn T."/>
            <person name="Howarth C."/>
            <person name="Jen D."/>
            <person name="Larson L."/>
            <person name="Mehta T."/>
            <person name="Neiman D."/>
            <person name="Pearson M."/>
            <person name="Roberts A."/>
            <person name="Saif S."/>
            <person name="Shea T."/>
            <person name="Shenoy N."/>
            <person name="Sisk P."/>
            <person name="Stolte C."/>
            <person name="Sykes S."/>
            <person name="Walk T."/>
            <person name="White J."/>
            <person name="Yandava C."/>
            <person name="Haas B."/>
            <person name="Nusbaum C."/>
            <person name="Birren B."/>
        </authorList>
    </citation>
    <scope>NUCLEOTIDE SEQUENCE [LARGE SCALE GENOMIC DNA]</scope>
    <source>
        <strain evidence="5">R3-111a-1</strain>
    </source>
</reference>
<reference evidence="3" key="2">
    <citation type="submission" date="2010-07" db="EMBL/GenBank/DDBJ databases">
        <authorList>
            <consortium name="The Broad Institute Genome Sequencing Platform"/>
            <consortium name="Broad Institute Genome Sequencing Center for Infectious Disease"/>
            <person name="Ma L.-J."/>
            <person name="Dead R."/>
            <person name="Young S."/>
            <person name="Zeng Q."/>
            <person name="Koehrsen M."/>
            <person name="Alvarado L."/>
            <person name="Berlin A."/>
            <person name="Chapman S.B."/>
            <person name="Chen Z."/>
            <person name="Freedman E."/>
            <person name="Gellesch M."/>
            <person name="Goldberg J."/>
            <person name="Griggs A."/>
            <person name="Gujja S."/>
            <person name="Heilman E.R."/>
            <person name="Heiman D."/>
            <person name="Hepburn T."/>
            <person name="Howarth C."/>
            <person name="Jen D."/>
            <person name="Larson L."/>
            <person name="Mehta T."/>
            <person name="Neiman D."/>
            <person name="Pearson M."/>
            <person name="Roberts A."/>
            <person name="Saif S."/>
            <person name="Shea T."/>
            <person name="Shenoy N."/>
            <person name="Sisk P."/>
            <person name="Stolte C."/>
            <person name="Sykes S."/>
            <person name="Walk T."/>
            <person name="White J."/>
            <person name="Yandava C."/>
            <person name="Haas B."/>
            <person name="Nusbaum C."/>
            <person name="Birren B."/>
        </authorList>
    </citation>
    <scope>NUCLEOTIDE SEQUENCE</scope>
    <source>
        <strain evidence="3">R3-111a-1</strain>
    </source>
</reference>
<evidence type="ECO:0000256" key="1">
    <source>
        <dbReference type="ARBA" id="ARBA00008383"/>
    </source>
</evidence>
<dbReference type="EMBL" id="GL385399">
    <property type="protein sequence ID" value="EJT72235.1"/>
    <property type="molecule type" value="Genomic_DNA"/>
</dbReference>
<reference evidence="4" key="5">
    <citation type="submission" date="2018-04" db="UniProtKB">
        <authorList>
            <consortium name="EnsemblFungi"/>
        </authorList>
    </citation>
    <scope>IDENTIFICATION</scope>
    <source>
        <strain evidence="4">R3-111a-1</strain>
    </source>
</reference>
<accession>J3P6G1</accession>
<dbReference type="InterPro" id="IPR003673">
    <property type="entry name" value="CoA-Trfase_fam_III"/>
</dbReference>
<evidence type="ECO:0000256" key="2">
    <source>
        <dbReference type="SAM" id="MobiDB-lite"/>
    </source>
</evidence>
<evidence type="ECO:0000313" key="5">
    <source>
        <dbReference type="Proteomes" id="UP000006039"/>
    </source>
</evidence>
<comment type="similarity">
    <text evidence="1">Belongs to the CoA-transferase III family.</text>
</comment>
<dbReference type="OrthoDB" id="2308815at2759"/>
<evidence type="ECO:0008006" key="6">
    <source>
        <dbReference type="Google" id="ProtNLM"/>
    </source>
</evidence>
<dbReference type="Proteomes" id="UP000006039">
    <property type="component" value="Unassembled WGS sequence"/>
</dbReference>
<dbReference type="SUPFAM" id="SSF89796">
    <property type="entry name" value="CoA-transferase family III (CaiB/BaiF)"/>
    <property type="match status" value="2"/>
</dbReference>
<name>J3P6G1_GAET3</name>
<dbReference type="PANTHER" id="PTHR48229">
    <property type="entry name" value="CAIB/BAIF FAMILY ENZYME (AFU_ORTHOLOGUE AFUA_1G05360)-RELATED"/>
    <property type="match status" value="1"/>
</dbReference>
<dbReference type="RefSeq" id="XP_009225209.1">
    <property type="nucleotide sequence ID" value="XM_009226945.1"/>
</dbReference>
<feature type="region of interest" description="Disordered" evidence="2">
    <location>
        <begin position="247"/>
        <end position="270"/>
    </location>
</feature>
<evidence type="ECO:0000313" key="3">
    <source>
        <dbReference type="EMBL" id="EJT72235.1"/>
    </source>
</evidence>
<protein>
    <recommendedName>
        <fullName evidence="6">CAIB/BAIF family enzyme</fullName>
    </recommendedName>
</protein>
<dbReference type="EnsemblFungi" id="EJT72235">
    <property type="protein sequence ID" value="EJT72235"/>
    <property type="gene ID" value="GGTG_09101"/>
</dbReference>
<dbReference type="AlphaFoldDB" id="J3P6G1"/>
<reference evidence="3" key="3">
    <citation type="submission" date="2010-09" db="EMBL/GenBank/DDBJ databases">
        <title>Annotation of Gaeumannomyces graminis var. tritici R3-111a-1.</title>
        <authorList>
            <consortium name="The Broad Institute Genome Sequencing Platform"/>
            <person name="Ma L.-J."/>
            <person name="Dead R."/>
            <person name="Young S.K."/>
            <person name="Zeng Q."/>
            <person name="Gargeya S."/>
            <person name="Fitzgerald M."/>
            <person name="Haas B."/>
            <person name="Abouelleil A."/>
            <person name="Alvarado L."/>
            <person name="Arachchi H.M."/>
            <person name="Berlin A."/>
            <person name="Brown A."/>
            <person name="Chapman S.B."/>
            <person name="Chen Z."/>
            <person name="Dunbar C."/>
            <person name="Freedman E."/>
            <person name="Gearin G."/>
            <person name="Gellesch M."/>
            <person name="Goldberg J."/>
            <person name="Griggs A."/>
            <person name="Gujja S."/>
            <person name="Heiman D."/>
            <person name="Howarth C."/>
            <person name="Larson L."/>
            <person name="Lui A."/>
            <person name="MacDonald P.J.P."/>
            <person name="Mehta T."/>
            <person name="Montmayeur A."/>
            <person name="Murphy C."/>
            <person name="Neiman D."/>
            <person name="Pearson M."/>
            <person name="Priest M."/>
            <person name="Roberts A."/>
            <person name="Saif S."/>
            <person name="Shea T."/>
            <person name="Shenoy N."/>
            <person name="Sisk P."/>
            <person name="Stolte C."/>
            <person name="Sykes S."/>
            <person name="Yandava C."/>
            <person name="Wortman J."/>
            <person name="Nusbaum C."/>
            <person name="Birren B."/>
        </authorList>
    </citation>
    <scope>NUCLEOTIDE SEQUENCE</scope>
    <source>
        <strain evidence="3">R3-111a-1</strain>
    </source>
</reference>
<reference evidence="4" key="4">
    <citation type="journal article" date="2015" name="G3 (Bethesda)">
        <title>Genome sequences of three phytopathogenic species of the Magnaporthaceae family of fungi.</title>
        <authorList>
            <person name="Okagaki L.H."/>
            <person name="Nunes C.C."/>
            <person name="Sailsbery J."/>
            <person name="Clay B."/>
            <person name="Brown D."/>
            <person name="John T."/>
            <person name="Oh Y."/>
            <person name="Young N."/>
            <person name="Fitzgerald M."/>
            <person name="Haas B.J."/>
            <person name="Zeng Q."/>
            <person name="Young S."/>
            <person name="Adiconis X."/>
            <person name="Fan L."/>
            <person name="Levin J.Z."/>
            <person name="Mitchell T.K."/>
            <person name="Okubara P.A."/>
            <person name="Farman M.L."/>
            <person name="Kohn L.M."/>
            <person name="Birren B."/>
            <person name="Ma L.-J."/>
            <person name="Dean R.A."/>
        </authorList>
    </citation>
    <scope>NUCLEOTIDE SEQUENCE</scope>
    <source>
        <strain evidence="4">R3-111a-1</strain>
    </source>
</reference>
<organism evidence="3">
    <name type="scientific">Gaeumannomyces tritici (strain R3-111a-1)</name>
    <name type="common">Wheat and barley take-all root rot fungus</name>
    <name type="synonym">Gaeumannomyces graminis var. tritici</name>
    <dbReference type="NCBI Taxonomy" id="644352"/>
    <lineage>
        <taxon>Eukaryota</taxon>
        <taxon>Fungi</taxon>
        <taxon>Dikarya</taxon>
        <taxon>Ascomycota</taxon>
        <taxon>Pezizomycotina</taxon>
        <taxon>Sordariomycetes</taxon>
        <taxon>Sordariomycetidae</taxon>
        <taxon>Magnaporthales</taxon>
        <taxon>Magnaporthaceae</taxon>
        <taxon>Gaeumannomyces</taxon>
    </lineage>
</organism>
<dbReference type="eggNOG" id="KOG3957">
    <property type="taxonomic scope" value="Eukaryota"/>
</dbReference>
<dbReference type="Pfam" id="PF02515">
    <property type="entry name" value="CoA_transf_3"/>
    <property type="match status" value="1"/>
</dbReference>
<keyword evidence="5" id="KW-1185">Reference proteome</keyword>